<accession>E4N5D6</accession>
<dbReference type="Proteomes" id="UP000007076">
    <property type="component" value="Chromosome"/>
</dbReference>
<dbReference type="KEGG" id="ksk:KSE_05740"/>
<reference evidence="2 3" key="1">
    <citation type="journal article" date="2010" name="DNA Res.">
        <title>Genome sequence of Kitasatospora setae NBRC 14216T: an evolutionary snapshot of the family Streptomycetaceae.</title>
        <authorList>
            <person name="Ichikawa N."/>
            <person name="Oguchi A."/>
            <person name="Ikeda H."/>
            <person name="Ishikawa J."/>
            <person name="Kitani S."/>
            <person name="Watanabe Y."/>
            <person name="Nakamura S."/>
            <person name="Katano Y."/>
            <person name="Kishi E."/>
            <person name="Sasagawa M."/>
            <person name="Ankai A."/>
            <person name="Fukui S."/>
            <person name="Hashimoto Y."/>
            <person name="Kamata S."/>
            <person name="Otoguro M."/>
            <person name="Tanikawa S."/>
            <person name="Nihira T."/>
            <person name="Horinouchi S."/>
            <person name="Ohnishi Y."/>
            <person name="Hayakawa M."/>
            <person name="Kuzuyama T."/>
            <person name="Arisawa A."/>
            <person name="Nomoto F."/>
            <person name="Miura H."/>
            <person name="Takahashi Y."/>
            <person name="Fujita N."/>
        </authorList>
    </citation>
    <scope>NUCLEOTIDE SEQUENCE [LARGE SCALE GENOMIC DNA]</scope>
    <source>
        <strain evidence="3">ATCC 33774 / DSM 43861 / JCM 3304 / KCC A-0304 / NBRC 14216 / KM-6054</strain>
    </source>
</reference>
<evidence type="ECO:0000256" key="1">
    <source>
        <dbReference type="SAM" id="MobiDB-lite"/>
    </source>
</evidence>
<dbReference type="AlphaFoldDB" id="E4N5D6"/>
<evidence type="ECO:0000313" key="2">
    <source>
        <dbReference type="EMBL" id="BAJ26417.1"/>
    </source>
</evidence>
<feature type="region of interest" description="Disordered" evidence="1">
    <location>
        <begin position="25"/>
        <end position="44"/>
    </location>
</feature>
<name>E4N5D6_KITSK</name>
<dbReference type="EMBL" id="AP010968">
    <property type="protein sequence ID" value="BAJ26417.1"/>
    <property type="molecule type" value="Genomic_DNA"/>
</dbReference>
<proteinExistence type="predicted"/>
<keyword evidence="3" id="KW-1185">Reference proteome</keyword>
<gene>
    <name evidence="2" type="ordered locus">KSE_05740</name>
</gene>
<dbReference type="STRING" id="452652.KSE_05740"/>
<organism evidence="2 3">
    <name type="scientific">Kitasatospora setae (strain ATCC 33774 / DSM 43861 / JCM 3304 / KCC A-0304 / NBRC 14216 / KM-6054)</name>
    <name type="common">Streptomyces setae</name>
    <dbReference type="NCBI Taxonomy" id="452652"/>
    <lineage>
        <taxon>Bacteria</taxon>
        <taxon>Bacillati</taxon>
        <taxon>Actinomycetota</taxon>
        <taxon>Actinomycetes</taxon>
        <taxon>Kitasatosporales</taxon>
        <taxon>Streptomycetaceae</taxon>
        <taxon>Kitasatospora</taxon>
    </lineage>
</organism>
<protein>
    <submittedName>
        <fullName evidence="2">Uncharacterized protein</fullName>
    </submittedName>
</protein>
<evidence type="ECO:0000313" key="3">
    <source>
        <dbReference type="Proteomes" id="UP000007076"/>
    </source>
</evidence>
<dbReference type="PATRIC" id="fig|452652.3.peg.567"/>
<dbReference type="HOGENOM" id="CLU_3217459_0_0_11"/>
<sequence length="44" mass="4920">MLVPAVLPWLLERANVIHQCGPANEAPLREHTRPCPRTLPGTTY</sequence>